<proteinExistence type="predicted"/>
<sequence>MIVEGILQNDIYGDMLRRLISDHQGITRCYRYKIPFQETLKRHNTKPNAGDFGESEMRQWWREDDGLRGVDETLIGPDQSLADTTIQIIADCGWEPLPLNTASKR</sequence>
<protein>
    <submittedName>
        <fullName evidence="1">Uncharacterized protein</fullName>
    </submittedName>
</protein>
<dbReference type="Proteomes" id="UP000233491">
    <property type="component" value="Unassembled WGS sequence"/>
</dbReference>
<reference evidence="1 2" key="1">
    <citation type="submission" date="2017-12" db="EMBL/GenBank/DDBJ databases">
        <title>Anaerobic carbon monoxide metabolism by Pleomorphomonas carboxyditropha sp. nov., a new mesophilic hydrogenogenic carboxidotroph.</title>
        <authorList>
            <person name="Esquivel-Elizondo S."/>
            <person name="Krajmalnik-Brown R."/>
        </authorList>
    </citation>
    <scope>NUCLEOTIDE SEQUENCE [LARGE SCALE GENOMIC DNA]</scope>
    <source>
        <strain evidence="1 2">R5-392</strain>
    </source>
</reference>
<accession>A0A2N3LTN0</accession>
<dbReference type="AlphaFoldDB" id="A0A2N3LTN0"/>
<evidence type="ECO:0000313" key="1">
    <source>
        <dbReference type="EMBL" id="PKR87958.1"/>
    </source>
</evidence>
<gene>
    <name evidence="1" type="ORF">CXZ10_17320</name>
</gene>
<evidence type="ECO:0000313" key="2">
    <source>
        <dbReference type="Proteomes" id="UP000233491"/>
    </source>
</evidence>
<dbReference type="EMBL" id="PJNW01000015">
    <property type="protein sequence ID" value="PKR87958.1"/>
    <property type="molecule type" value="Genomic_DNA"/>
</dbReference>
<name>A0A2N3LTN0_9HYPH</name>
<keyword evidence="2" id="KW-1185">Reference proteome</keyword>
<comment type="caution">
    <text evidence="1">The sequence shown here is derived from an EMBL/GenBank/DDBJ whole genome shotgun (WGS) entry which is preliminary data.</text>
</comment>
<organism evidence="1 2">
    <name type="scientific">Pleomorphomonas diazotrophica</name>
    <dbReference type="NCBI Taxonomy" id="1166257"/>
    <lineage>
        <taxon>Bacteria</taxon>
        <taxon>Pseudomonadati</taxon>
        <taxon>Pseudomonadota</taxon>
        <taxon>Alphaproteobacteria</taxon>
        <taxon>Hyphomicrobiales</taxon>
        <taxon>Pleomorphomonadaceae</taxon>
        <taxon>Pleomorphomonas</taxon>
    </lineage>
</organism>